<evidence type="ECO:0000313" key="2">
    <source>
        <dbReference type="EMBL" id="GBQ01851.1"/>
    </source>
</evidence>
<feature type="compositionally biased region" description="Basic and acidic residues" evidence="1">
    <location>
        <begin position="97"/>
        <end position="110"/>
    </location>
</feature>
<proteinExistence type="predicted"/>
<dbReference type="EMBL" id="BGZL01000008">
    <property type="protein sequence ID" value="GBQ01851.1"/>
    <property type="molecule type" value="Genomic_DNA"/>
</dbReference>
<feature type="region of interest" description="Disordered" evidence="1">
    <location>
        <begin position="194"/>
        <end position="221"/>
    </location>
</feature>
<accession>A0A388T145</accession>
<protein>
    <submittedName>
        <fullName evidence="2">Uncharacterized protein</fullName>
    </submittedName>
</protein>
<gene>
    <name evidence="2" type="ORF">SSP531S_32990</name>
</gene>
<organism evidence="2 3">
    <name type="scientific">Streptomyces spongiicola</name>
    <dbReference type="NCBI Taxonomy" id="1690221"/>
    <lineage>
        <taxon>Bacteria</taxon>
        <taxon>Bacillati</taxon>
        <taxon>Actinomycetota</taxon>
        <taxon>Actinomycetes</taxon>
        <taxon>Kitasatosporales</taxon>
        <taxon>Streptomycetaceae</taxon>
        <taxon>Streptomyces</taxon>
    </lineage>
</organism>
<dbReference type="Proteomes" id="UP000265354">
    <property type="component" value="Unassembled WGS sequence"/>
</dbReference>
<name>A0A388T145_9ACTN</name>
<sequence>MDRKTLVLPAPAGLLAPVPAARGAASGVPDGGDANAVRTADRFVPGGGTPPLLGRASACGGAWKAPRRTVQTPTRITRGGRPVPVAAARPELPGTRSRSDRLPTRQRGDCALHGAGRFPGLPGPDGRIAPLPDEDDVLGTPYVSTAARNQLIPESRRKADRSAAVLPSAGLRGVVADDAPVPPRRQGRQYVVAARTDADGATRTLDASSGLRLREPERGTA</sequence>
<feature type="compositionally biased region" description="Basic and acidic residues" evidence="1">
    <location>
        <begin position="212"/>
        <end position="221"/>
    </location>
</feature>
<reference evidence="2 3" key="1">
    <citation type="submission" date="2018-07" db="EMBL/GenBank/DDBJ databases">
        <title>Whole Genome Shotgun Sequence of Streptomyces spongiicola strain 531S.</title>
        <authorList>
            <person name="Dohra H."/>
            <person name="Kodani S."/>
        </authorList>
    </citation>
    <scope>NUCLEOTIDE SEQUENCE [LARGE SCALE GENOMIC DNA]</scope>
    <source>
        <strain evidence="2 3">531S</strain>
    </source>
</reference>
<feature type="region of interest" description="Disordered" evidence="1">
    <location>
        <begin position="74"/>
        <end position="131"/>
    </location>
</feature>
<dbReference type="RefSeq" id="WP_116427933.1">
    <property type="nucleotide sequence ID" value="NZ_BGZL01000008.1"/>
</dbReference>
<comment type="caution">
    <text evidence="2">The sequence shown here is derived from an EMBL/GenBank/DDBJ whole genome shotgun (WGS) entry which is preliminary data.</text>
</comment>
<dbReference type="AlphaFoldDB" id="A0A388T145"/>
<evidence type="ECO:0000313" key="3">
    <source>
        <dbReference type="Proteomes" id="UP000265354"/>
    </source>
</evidence>
<evidence type="ECO:0000256" key="1">
    <source>
        <dbReference type="SAM" id="MobiDB-lite"/>
    </source>
</evidence>
<feature type="compositionally biased region" description="Low complexity" evidence="1">
    <location>
        <begin position="194"/>
        <end position="207"/>
    </location>
</feature>